<keyword evidence="9" id="KW-0472">Membrane</keyword>
<name>A0A6A5EZY6_PERFL</name>
<reference evidence="17 18" key="1">
    <citation type="submission" date="2019-06" db="EMBL/GenBank/DDBJ databases">
        <title>A chromosome-scale genome assembly of the European perch, Perca fluviatilis.</title>
        <authorList>
            <person name="Roques C."/>
            <person name="Zahm M."/>
            <person name="Cabau C."/>
            <person name="Klopp C."/>
            <person name="Bouchez O."/>
            <person name="Donnadieu C."/>
            <person name="Kuhl H."/>
            <person name="Gislard M."/>
            <person name="Guendouz S."/>
            <person name="Journot L."/>
            <person name="Haffray P."/>
            <person name="Bestin A."/>
            <person name="Morvezen R."/>
            <person name="Feron R."/>
            <person name="Wen M."/>
            <person name="Jouanno E."/>
            <person name="Herpin A."/>
            <person name="Schartl M."/>
            <person name="Postlethwait J."/>
            <person name="Schaerlinger B."/>
            <person name="Chardard D."/>
            <person name="Lecocq T."/>
            <person name="Poncet C."/>
            <person name="Jaffrelo L."/>
            <person name="Lampietro C."/>
            <person name="Guiguen Y."/>
        </authorList>
    </citation>
    <scope>NUCLEOTIDE SEQUENCE [LARGE SCALE GENOMIC DNA]</scope>
    <source>
        <tissue evidence="17">Blood</tissue>
    </source>
</reference>
<evidence type="ECO:0000256" key="11">
    <source>
        <dbReference type="ARBA" id="ARBA00023163"/>
    </source>
</evidence>
<evidence type="ECO:0000256" key="2">
    <source>
        <dbReference type="ARBA" id="ARBA00009050"/>
    </source>
</evidence>
<evidence type="ECO:0000313" key="18">
    <source>
        <dbReference type="Proteomes" id="UP000465112"/>
    </source>
</evidence>
<gene>
    <name evidence="17" type="ORF">PFLUV_G00137460</name>
</gene>
<evidence type="ECO:0000256" key="10">
    <source>
        <dbReference type="ARBA" id="ARBA00023159"/>
    </source>
</evidence>
<accession>A0A6A5EZY6</accession>
<keyword evidence="10" id="KW-0010">Activator</keyword>
<comment type="similarity">
    <text evidence="2">Belongs to the bZIP family. ATF subfamily.</text>
</comment>
<dbReference type="AlphaFoldDB" id="A0A6A5EZY6"/>
<dbReference type="OrthoDB" id="674948at2759"/>
<keyword evidence="11" id="KW-0804">Transcription</keyword>
<dbReference type="SMART" id="SM00338">
    <property type="entry name" value="BRLZ"/>
    <property type="match status" value="1"/>
</dbReference>
<dbReference type="GO" id="GO:0005634">
    <property type="term" value="C:nucleus"/>
    <property type="evidence" value="ECO:0007669"/>
    <property type="project" value="TreeGrafter"/>
</dbReference>
<keyword evidence="4" id="KW-0256">Endoplasmic reticulum</keyword>
<evidence type="ECO:0000256" key="12">
    <source>
        <dbReference type="ARBA" id="ARBA00023180"/>
    </source>
</evidence>
<evidence type="ECO:0000313" key="17">
    <source>
        <dbReference type="EMBL" id="KAF1383979.1"/>
    </source>
</evidence>
<dbReference type="GO" id="GO:0000978">
    <property type="term" value="F:RNA polymerase II cis-regulatory region sequence-specific DNA binding"/>
    <property type="evidence" value="ECO:0007669"/>
    <property type="project" value="TreeGrafter"/>
</dbReference>
<evidence type="ECO:0000256" key="4">
    <source>
        <dbReference type="ARBA" id="ARBA00022824"/>
    </source>
</evidence>
<keyword evidence="8" id="KW-0238">DNA-binding</keyword>
<dbReference type="PROSITE" id="PS50217">
    <property type="entry name" value="BZIP"/>
    <property type="match status" value="1"/>
</dbReference>
<dbReference type="CDD" id="cd14689">
    <property type="entry name" value="bZIP_CREB3"/>
    <property type="match status" value="1"/>
</dbReference>
<dbReference type="Gene3D" id="1.20.5.170">
    <property type="match status" value="1"/>
</dbReference>
<evidence type="ECO:0000256" key="5">
    <source>
        <dbReference type="ARBA" id="ARBA00022968"/>
    </source>
</evidence>
<feature type="compositionally biased region" description="Polar residues" evidence="15">
    <location>
        <begin position="317"/>
        <end position="336"/>
    </location>
</feature>
<dbReference type="GO" id="GO:0000981">
    <property type="term" value="F:DNA-binding transcription factor activity, RNA polymerase II-specific"/>
    <property type="evidence" value="ECO:0007669"/>
    <property type="project" value="TreeGrafter"/>
</dbReference>
<feature type="compositionally biased region" description="Polar residues" evidence="15">
    <location>
        <begin position="74"/>
        <end position="83"/>
    </location>
</feature>
<dbReference type="PROSITE" id="PS00036">
    <property type="entry name" value="BZIP_BASIC"/>
    <property type="match status" value="1"/>
</dbReference>
<dbReference type="PANTHER" id="PTHR45996">
    <property type="entry name" value="AGAP001464-PB"/>
    <property type="match status" value="1"/>
</dbReference>
<keyword evidence="13" id="KW-0539">Nucleus</keyword>
<dbReference type="PANTHER" id="PTHR45996:SF1">
    <property type="entry name" value="CYCLIC AMP-RESPONSIVE ELEMENT-BINDING PROTEIN 3-LIKE PROTEIN 3"/>
    <property type="match status" value="1"/>
</dbReference>
<keyword evidence="14" id="KW-0175">Coiled coil</keyword>
<evidence type="ECO:0000256" key="15">
    <source>
        <dbReference type="SAM" id="MobiDB-lite"/>
    </source>
</evidence>
<dbReference type="Pfam" id="PF00170">
    <property type="entry name" value="bZIP_1"/>
    <property type="match status" value="1"/>
</dbReference>
<dbReference type="InterPro" id="IPR051381">
    <property type="entry name" value="CREB_ATF_subfamily"/>
</dbReference>
<evidence type="ECO:0000256" key="3">
    <source>
        <dbReference type="ARBA" id="ARBA00022692"/>
    </source>
</evidence>
<feature type="region of interest" description="Disordered" evidence="15">
    <location>
        <begin position="376"/>
        <end position="395"/>
    </location>
</feature>
<feature type="region of interest" description="Disordered" evidence="15">
    <location>
        <begin position="316"/>
        <end position="336"/>
    </location>
</feature>
<evidence type="ECO:0000256" key="13">
    <source>
        <dbReference type="ARBA" id="ARBA00023242"/>
    </source>
</evidence>
<keyword evidence="6" id="KW-1133">Transmembrane helix</keyword>
<evidence type="ECO:0000256" key="14">
    <source>
        <dbReference type="SAM" id="Coils"/>
    </source>
</evidence>
<feature type="coiled-coil region" evidence="14">
    <location>
        <begin position="256"/>
        <end position="283"/>
    </location>
</feature>
<organism evidence="17 18">
    <name type="scientific">Perca fluviatilis</name>
    <name type="common">European perch</name>
    <dbReference type="NCBI Taxonomy" id="8168"/>
    <lineage>
        <taxon>Eukaryota</taxon>
        <taxon>Metazoa</taxon>
        <taxon>Chordata</taxon>
        <taxon>Craniata</taxon>
        <taxon>Vertebrata</taxon>
        <taxon>Euteleostomi</taxon>
        <taxon>Actinopterygii</taxon>
        <taxon>Neopterygii</taxon>
        <taxon>Teleostei</taxon>
        <taxon>Neoteleostei</taxon>
        <taxon>Acanthomorphata</taxon>
        <taxon>Eupercaria</taxon>
        <taxon>Perciformes</taxon>
        <taxon>Percoidei</taxon>
        <taxon>Percidae</taxon>
        <taxon>Percinae</taxon>
        <taxon>Perca</taxon>
    </lineage>
</organism>
<dbReference type="SUPFAM" id="SSF57959">
    <property type="entry name" value="Leucine zipper domain"/>
    <property type="match status" value="1"/>
</dbReference>
<evidence type="ECO:0000256" key="9">
    <source>
        <dbReference type="ARBA" id="ARBA00023136"/>
    </source>
</evidence>
<feature type="domain" description="BZIP" evidence="16">
    <location>
        <begin position="217"/>
        <end position="280"/>
    </location>
</feature>
<keyword evidence="3" id="KW-0812">Transmembrane</keyword>
<keyword evidence="18" id="KW-1185">Reference proteome</keyword>
<comment type="subcellular location">
    <subcellularLocation>
        <location evidence="1">Endoplasmic reticulum membrane</location>
        <topology evidence="1">Single-pass type II membrane protein</topology>
    </subcellularLocation>
</comment>
<evidence type="ECO:0000256" key="6">
    <source>
        <dbReference type="ARBA" id="ARBA00022989"/>
    </source>
</evidence>
<dbReference type="Proteomes" id="UP000465112">
    <property type="component" value="Chromosome 11"/>
</dbReference>
<dbReference type="EMBL" id="VHII01000011">
    <property type="protein sequence ID" value="KAF1383979.1"/>
    <property type="molecule type" value="Genomic_DNA"/>
</dbReference>
<dbReference type="InterPro" id="IPR046347">
    <property type="entry name" value="bZIP_sf"/>
</dbReference>
<evidence type="ECO:0000259" key="16">
    <source>
        <dbReference type="PROSITE" id="PS50217"/>
    </source>
</evidence>
<keyword evidence="7" id="KW-0805">Transcription regulation</keyword>
<dbReference type="GO" id="GO:0005789">
    <property type="term" value="C:endoplasmic reticulum membrane"/>
    <property type="evidence" value="ECO:0007669"/>
    <property type="project" value="UniProtKB-SubCell"/>
</dbReference>
<proteinExistence type="inferred from homology"/>
<evidence type="ECO:0000256" key="7">
    <source>
        <dbReference type="ARBA" id="ARBA00023015"/>
    </source>
</evidence>
<evidence type="ECO:0000256" key="8">
    <source>
        <dbReference type="ARBA" id="ARBA00023125"/>
    </source>
</evidence>
<evidence type="ECO:0000256" key="1">
    <source>
        <dbReference type="ARBA" id="ARBA00004648"/>
    </source>
</evidence>
<protein>
    <recommendedName>
        <fullName evidence="16">BZIP domain-containing protein</fullName>
    </recommendedName>
</protein>
<comment type="caution">
    <text evidence="17">The sequence shown here is derived from an EMBL/GenBank/DDBJ whole genome shotgun (WGS) entry which is preliminary data.</text>
</comment>
<dbReference type="InterPro" id="IPR004827">
    <property type="entry name" value="bZIP"/>
</dbReference>
<keyword evidence="12" id="KW-0325">Glycoprotein</keyword>
<sequence>MTLNTDEVHGGMDLIDRLLRNTNETTGCHGNQSWTMTIHDTLSTEGSAADDFLDSLLGGSVSSSAPASPLWSPCTTDSGINEDTLTDPKDSFHPPFCTAFPAFDTQSFPQPPAPEYKPPPNVKTSDVSIDLGWESDDLQEQLGIAHYLTTSQTSPLSSSQALTVKDLLLSSPGQTAQRFPQHSLQELVLNEDEKKLLAKEGVNLPSKLPLSKFEERVLKKIQRKIRNKRSAQESRKKKREYVENLEGRVSACRAHNLKLQGRVQQLEETNNDLLEQLSRLQALLPNSSSKTAQRGTCILVLLLSFSLLISSNLQPDPYSQPSQEEYTQTKVPSRTLQSMDEGRDVAPLPLFSVSRGFEALCKLMGGSPCGRFPIVSPPQAPGQSLISSGPPGGKT</sequence>
<feature type="region of interest" description="Disordered" evidence="15">
    <location>
        <begin position="67"/>
        <end position="91"/>
    </location>
</feature>
<keyword evidence="5" id="KW-0735">Signal-anchor</keyword>